<dbReference type="EMBL" id="NGMS01000001">
    <property type="protein sequence ID" value="OTP27328.1"/>
    <property type="molecule type" value="Genomic_DNA"/>
</dbReference>
<dbReference type="AlphaFoldDB" id="A0A1I4J4E4"/>
<evidence type="ECO:0008006" key="4">
    <source>
        <dbReference type="Google" id="ProtNLM"/>
    </source>
</evidence>
<gene>
    <name evidence="2" type="ORF">A5802_001063</name>
</gene>
<evidence type="ECO:0000256" key="1">
    <source>
        <dbReference type="SAM" id="SignalP"/>
    </source>
</evidence>
<protein>
    <recommendedName>
        <fullName evidence="4">Lipoprotein</fullName>
    </recommendedName>
</protein>
<feature type="signal peptide" evidence="1">
    <location>
        <begin position="1"/>
        <end position="19"/>
    </location>
</feature>
<sequence length="138" mass="16053">MKKFLFVLLGLFGCLSACVYWTNQTIEAQSQISQNEAMFTEPYKIAGTIRVEGKEYKWMEASFGGKNRGYEINPGKHRYQLSPNPHNDPWYNKNQTKFYKKGAEQIEKQANTEKWNSNGWPTTIKNITINKITYTLTK</sequence>
<evidence type="ECO:0000313" key="3">
    <source>
        <dbReference type="Proteomes" id="UP000195024"/>
    </source>
</evidence>
<reference evidence="2 3" key="1">
    <citation type="submission" date="2017-05" db="EMBL/GenBank/DDBJ databases">
        <title>The Genome Sequence of Enterococcus mundtii 6B1_DIV0119.</title>
        <authorList>
            <consortium name="The Broad Institute Genomics Platform"/>
            <consortium name="The Broad Institute Genomic Center for Infectious Diseases"/>
            <person name="Earl A."/>
            <person name="Manson A."/>
            <person name="Schwartman J."/>
            <person name="Gilmore M."/>
            <person name="Abouelleil A."/>
            <person name="Cao P."/>
            <person name="Chapman S."/>
            <person name="Cusick C."/>
            <person name="Shea T."/>
            <person name="Young S."/>
            <person name="Neafsey D."/>
            <person name="Nusbaum C."/>
            <person name="Birren B."/>
        </authorList>
    </citation>
    <scope>NUCLEOTIDE SEQUENCE [LARGE SCALE GENOMIC DNA]</scope>
    <source>
        <strain evidence="2 3">6B1_DIV0119</strain>
    </source>
</reference>
<evidence type="ECO:0000313" key="2">
    <source>
        <dbReference type="EMBL" id="OTP27328.1"/>
    </source>
</evidence>
<feature type="chain" id="PRO_5038938624" description="Lipoprotein" evidence="1">
    <location>
        <begin position="20"/>
        <end position="138"/>
    </location>
</feature>
<accession>A0A1I4J4E4</accession>
<name>A0A1I4J4E4_ENTMU</name>
<dbReference type="Proteomes" id="UP000195024">
    <property type="component" value="Unassembled WGS sequence"/>
</dbReference>
<keyword evidence="1" id="KW-0732">Signal</keyword>
<organism evidence="2 3">
    <name type="scientific">Enterococcus mundtii</name>
    <dbReference type="NCBI Taxonomy" id="53346"/>
    <lineage>
        <taxon>Bacteria</taxon>
        <taxon>Bacillati</taxon>
        <taxon>Bacillota</taxon>
        <taxon>Bacilli</taxon>
        <taxon>Lactobacillales</taxon>
        <taxon>Enterococcaceae</taxon>
        <taxon>Enterococcus</taxon>
    </lineage>
</organism>
<dbReference type="RefSeq" id="WP_074799037.1">
    <property type="nucleotide sequence ID" value="NZ_FOUC01000001.1"/>
</dbReference>
<comment type="caution">
    <text evidence="2">The sequence shown here is derived from an EMBL/GenBank/DDBJ whole genome shotgun (WGS) entry which is preliminary data.</text>
</comment>
<proteinExistence type="predicted"/>